<sequence>MRRKLTILLFSVLFLIVASCSRNEPFDPKPQPEPEPLIEYACPKADDIYKIYPDTLFVNPTGLYIIYEKRPIKLTYTDEFSTTFALFTCEGKLDSRNKTVNNPLSWKIKTDDKENRDVVYANQGVIQIKQVLLPKDIDRILTFKEGEKMEYSVSLLNFKEDTIQTSKITFIYKKDL</sequence>
<organism evidence="2 3">
    <name type="scientific">Sphingobacterium siyangense</name>
    <dbReference type="NCBI Taxonomy" id="459529"/>
    <lineage>
        <taxon>Bacteria</taxon>
        <taxon>Pseudomonadati</taxon>
        <taxon>Bacteroidota</taxon>
        <taxon>Sphingobacteriia</taxon>
        <taxon>Sphingobacteriales</taxon>
        <taxon>Sphingobacteriaceae</taxon>
        <taxon>Sphingobacterium</taxon>
    </lineage>
</organism>
<comment type="caution">
    <text evidence="2">The sequence shown here is derived from an EMBL/GenBank/DDBJ whole genome shotgun (WGS) entry which is preliminary data.</text>
</comment>
<keyword evidence="3" id="KW-1185">Reference proteome</keyword>
<evidence type="ECO:0000256" key="1">
    <source>
        <dbReference type="SAM" id="SignalP"/>
    </source>
</evidence>
<feature type="chain" id="PRO_5019090852" evidence="1">
    <location>
        <begin position="24"/>
        <end position="176"/>
    </location>
</feature>
<dbReference type="Proteomes" id="UP000286402">
    <property type="component" value="Unassembled WGS sequence"/>
</dbReference>
<name>A0A420FDT6_9SPHI</name>
<dbReference type="AlphaFoldDB" id="A0A420FDT6"/>
<proteinExistence type="predicted"/>
<accession>A0A420FDT6</accession>
<keyword evidence="1" id="KW-0732">Signal</keyword>
<evidence type="ECO:0000313" key="2">
    <source>
        <dbReference type="EMBL" id="RKF31046.1"/>
    </source>
</evidence>
<dbReference type="RefSeq" id="WP_120336472.1">
    <property type="nucleotide sequence ID" value="NZ_MCAQ01000029.1"/>
</dbReference>
<reference evidence="2 3" key="1">
    <citation type="submission" date="2016-07" db="EMBL/GenBank/DDBJ databases">
        <title>Genome analysis of Sphingobacterium siyangense T12B17.</title>
        <authorList>
            <person name="Xu D."/>
            <person name="Su Y."/>
            <person name="Zheng S."/>
        </authorList>
    </citation>
    <scope>NUCLEOTIDE SEQUENCE [LARGE SCALE GENOMIC DNA]</scope>
    <source>
        <strain evidence="2 3">T12B17</strain>
    </source>
</reference>
<evidence type="ECO:0000313" key="3">
    <source>
        <dbReference type="Proteomes" id="UP000286402"/>
    </source>
</evidence>
<protein>
    <submittedName>
        <fullName evidence="2">Uncharacterized protein</fullName>
    </submittedName>
</protein>
<dbReference type="EMBL" id="MCAQ01000029">
    <property type="protein sequence ID" value="RKF31046.1"/>
    <property type="molecule type" value="Genomic_DNA"/>
</dbReference>
<dbReference type="PROSITE" id="PS51257">
    <property type="entry name" value="PROKAR_LIPOPROTEIN"/>
    <property type="match status" value="1"/>
</dbReference>
<gene>
    <name evidence="2" type="ORF">BCY89_19200</name>
</gene>
<feature type="signal peptide" evidence="1">
    <location>
        <begin position="1"/>
        <end position="23"/>
    </location>
</feature>